<dbReference type="InterPro" id="IPR003749">
    <property type="entry name" value="ThiS/MoaD-like"/>
</dbReference>
<dbReference type="SUPFAM" id="SSF54285">
    <property type="entry name" value="MoaD/ThiS"/>
    <property type="match status" value="1"/>
</dbReference>
<dbReference type="InterPro" id="IPR010035">
    <property type="entry name" value="Thi_S"/>
</dbReference>
<keyword evidence="2" id="KW-1185">Reference proteome</keyword>
<dbReference type="Gene3D" id="3.10.20.30">
    <property type="match status" value="1"/>
</dbReference>
<gene>
    <name evidence="1" type="primary">thiS</name>
    <name evidence="1" type="ORF">MST27_01460</name>
</gene>
<name>A0A9X2ASP1_9GAMM</name>
<reference evidence="1" key="1">
    <citation type="submission" date="2022-03" db="EMBL/GenBank/DDBJ databases">
        <title>Pseudomonas marianensis sp. nov., a marine bacterium isolated from deep-sea sediments of the Mariana Trench.</title>
        <authorList>
            <person name="Wei Y."/>
        </authorList>
    </citation>
    <scope>NUCLEOTIDE SEQUENCE</scope>
    <source>
        <strain evidence="1">PS1</strain>
    </source>
</reference>
<evidence type="ECO:0000313" key="1">
    <source>
        <dbReference type="EMBL" id="MCJ0972037.1"/>
    </source>
</evidence>
<protein>
    <submittedName>
        <fullName evidence="1">Sulfur carrier protein ThiS</fullName>
    </submittedName>
</protein>
<organism evidence="1 2">
    <name type="scientific">Stutzerimonas marianensis</name>
    <dbReference type="NCBI Taxonomy" id="2929513"/>
    <lineage>
        <taxon>Bacteria</taxon>
        <taxon>Pseudomonadati</taxon>
        <taxon>Pseudomonadota</taxon>
        <taxon>Gammaproteobacteria</taxon>
        <taxon>Pseudomonadales</taxon>
        <taxon>Pseudomonadaceae</taxon>
        <taxon>Stutzerimonas</taxon>
    </lineage>
</organism>
<dbReference type="CDD" id="cd00565">
    <property type="entry name" value="Ubl_ThiS"/>
    <property type="match status" value="1"/>
</dbReference>
<evidence type="ECO:0000313" key="2">
    <source>
        <dbReference type="Proteomes" id="UP001139682"/>
    </source>
</evidence>
<dbReference type="RefSeq" id="WP_243604228.1">
    <property type="nucleotide sequence ID" value="NZ_JALGRD010000001.1"/>
</dbReference>
<dbReference type="InterPro" id="IPR016155">
    <property type="entry name" value="Mopterin_synth/thiamin_S_b"/>
</dbReference>
<dbReference type="PANTHER" id="PTHR34472">
    <property type="entry name" value="SULFUR CARRIER PROTEIN THIS"/>
    <property type="match status" value="1"/>
</dbReference>
<dbReference type="NCBIfam" id="TIGR01683">
    <property type="entry name" value="thiS"/>
    <property type="match status" value="1"/>
</dbReference>
<dbReference type="AlphaFoldDB" id="A0A9X2ASP1"/>
<comment type="caution">
    <text evidence="1">The sequence shown here is derived from an EMBL/GenBank/DDBJ whole genome shotgun (WGS) entry which is preliminary data.</text>
</comment>
<dbReference type="Proteomes" id="UP001139682">
    <property type="component" value="Unassembled WGS sequence"/>
</dbReference>
<accession>A0A9X2ASP1</accession>
<proteinExistence type="predicted"/>
<sequence>MLIELNGERYELPDGQSVADLLQRLDLAGRRLAVELNRDIVPRSQHAHTLLSEGDKVEVVHAIGGG</sequence>
<dbReference type="Pfam" id="PF02597">
    <property type="entry name" value="ThiS"/>
    <property type="match status" value="1"/>
</dbReference>
<dbReference type="PANTHER" id="PTHR34472:SF1">
    <property type="entry name" value="SULFUR CARRIER PROTEIN THIS"/>
    <property type="match status" value="1"/>
</dbReference>
<dbReference type="EMBL" id="JALGRD010000001">
    <property type="protein sequence ID" value="MCJ0972037.1"/>
    <property type="molecule type" value="Genomic_DNA"/>
</dbReference>
<dbReference type="InterPro" id="IPR012675">
    <property type="entry name" value="Beta-grasp_dom_sf"/>
</dbReference>